<dbReference type="EMBL" id="BLQM01000415">
    <property type="protein sequence ID" value="GMH88592.1"/>
    <property type="molecule type" value="Genomic_DNA"/>
</dbReference>
<feature type="compositionally biased region" description="Polar residues" evidence="1">
    <location>
        <begin position="1"/>
        <end position="12"/>
    </location>
</feature>
<evidence type="ECO:0000313" key="3">
    <source>
        <dbReference type="Proteomes" id="UP001162640"/>
    </source>
</evidence>
<dbReference type="PANTHER" id="PTHR45661:SF3">
    <property type="entry name" value="IG-LIKE DOMAIN-CONTAINING PROTEIN"/>
    <property type="match status" value="1"/>
</dbReference>
<organism evidence="2 3">
    <name type="scientific">Triparma laevis f. inornata</name>
    <dbReference type="NCBI Taxonomy" id="1714386"/>
    <lineage>
        <taxon>Eukaryota</taxon>
        <taxon>Sar</taxon>
        <taxon>Stramenopiles</taxon>
        <taxon>Ochrophyta</taxon>
        <taxon>Bolidophyceae</taxon>
        <taxon>Parmales</taxon>
        <taxon>Triparmaceae</taxon>
        <taxon>Triparma</taxon>
    </lineage>
</organism>
<dbReference type="PANTHER" id="PTHR45661">
    <property type="entry name" value="SURFACE ANTIGEN"/>
    <property type="match status" value="1"/>
</dbReference>
<dbReference type="Proteomes" id="UP001162640">
    <property type="component" value="Unassembled WGS sequence"/>
</dbReference>
<dbReference type="InterPro" id="IPR053139">
    <property type="entry name" value="Surface_bspA-like"/>
</dbReference>
<feature type="compositionally biased region" description="Basic and acidic residues" evidence="1">
    <location>
        <begin position="13"/>
        <end position="25"/>
    </location>
</feature>
<dbReference type="Gene3D" id="3.80.10.10">
    <property type="entry name" value="Ribonuclease Inhibitor"/>
    <property type="match status" value="1"/>
</dbReference>
<name>A0A9W7ES03_9STRA</name>
<comment type="caution">
    <text evidence="2">The sequence shown here is derived from an EMBL/GenBank/DDBJ whole genome shotgun (WGS) entry which is preliminary data.</text>
</comment>
<evidence type="ECO:0000256" key="1">
    <source>
        <dbReference type="SAM" id="MobiDB-lite"/>
    </source>
</evidence>
<dbReference type="AlphaFoldDB" id="A0A9W7ES03"/>
<dbReference type="SUPFAM" id="SSF52058">
    <property type="entry name" value="L domain-like"/>
    <property type="match status" value="1"/>
</dbReference>
<dbReference type="InterPro" id="IPR032675">
    <property type="entry name" value="LRR_dom_sf"/>
</dbReference>
<dbReference type="Pfam" id="PF13306">
    <property type="entry name" value="LRR_5"/>
    <property type="match status" value="2"/>
</dbReference>
<feature type="region of interest" description="Disordered" evidence="1">
    <location>
        <begin position="1"/>
        <end position="50"/>
    </location>
</feature>
<proteinExistence type="predicted"/>
<sequence length="512" mass="56815">MSKSLASESNEGYESREISGKRGAEDEQNEEGEGFVEVPPAESLSISTTASTVPATTDQFMYTPEFRRHFVEFVPLDTLLTMKVISKEFEETTREYIAWRVKNGEMILHRGVNIAFDLDKSSVEEKEAFAEAAAARHNLVTQVVFLQNLPRIGDFACFFAWSLVIVDIPEGVVGIGDYAFGYCNSLTAISFPRTLTLIGGHAFEYCKSLENVDLLHTNLQEIDDWAFQECSELKLMTIPDSLQAIGIFVFDKCSKLAPSNIDVNDDDDDLSPKVVAHLRSQMSLNALFSGNNFLNTDDFRRLIVPFLQNEALMTIRPTSKPWSRVVDAFIDDGVESGAMIVHDGEDTDWQRANARVGRIQLVTRVIFLLNITKVGDSAFWEAVSLVVVNFPEGTERIGRSAFHGCLSLTTVSFPTTLTTIGDHALRECTSLDNVELLHTNLQELGHCAFANCSELKSMTIPDTLQTFGTLTLSGVCFHGCFKLVPSSINISLDNDNDPTSEVVAYLRSQQLP</sequence>
<evidence type="ECO:0000313" key="2">
    <source>
        <dbReference type="EMBL" id="GMH88592.1"/>
    </source>
</evidence>
<reference evidence="3" key="1">
    <citation type="journal article" date="2023" name="Commun. Biol.">
        <title>Genome analysis of Parmales, the sister group of diatoms, reveals the evolutionary specialization of diatoms from phago-mixotrophs to photoautotrophs.</title>
        <authorList>
            <person name="Ban H."/>
            <person name="Sato S."/>
            <person name="Yoshikawa S."/>
            <person name="Yamada K."/>
            <person name="Nakamura Y."/>
            <person name="Ichinomiya M."/>
            <person name="Sato N."/>
            <person name="Blanc-Mathieu R."/>
            <person name="Endo H."/>
            <person name="Kuwata A."/>
            <person name="Ogata H."/>
        </authorList>
    </citation>
    <scope>NUCLEOTIDE SEQUENCE [LARGE SCALE GENOMIC DNA]</scope>
</reference>
<accession>A0A9W7ES03</accession>
<gene>
    <name evidence="2" type="ORF">TL16_g11197</name>
</gene>
<dbReference type="InterPro" id="IPR026906">
    <property type="entry name" value="LRR_5"/>
</dbReference>
<protein>
    <submittedName>
        <fullName evidence="2">Uncharacterized protein</fullName>
    </submittedName>
</protein>